<dbReference type="EMBL" id="CAJNOC010000289">
    <property type="protein sequence ID" value="CAF0739603.1"/>
    <property type="molecule type" value="Genomic_DNA"/>
</dbReference>
<keyword evidence="4" id="KW-1185">Reference proteome</keyword>
<dbReference type="Proteomes" id="UP000663879">
    <property type="component" value="Unassembled WGS sequence"/>
</dbReference>
<evidence type="ECO:0000256" key="2">
    <source>
        <dbReference type="SAM" id="Phobius"/>
    </source>
</evidence>
<dbReference type="AlphaFoldDB" id="A0A813NH74"/>
<evidence type="ECO:0000256" key="1">
    <source>
        <dbReference type="SAM" id="MobiDB-lite"/>
    </source>
</evidence>
<feature type="compositionally biased region" description="Basic and acidic residues" evidence="1">
    <location>
        <begin position="373"/>
        <end position="384"/>
    </location>
</feature>
<feature type="region of interest" description="Disordered" evidence="1">
    <location>
        <begin position="354"/>
        <end position="401"/>
    </location>
</feature>
<name>A0A813NH74_9BILA</name>
<keyword evidence="2" id="KW-0812">Transmembrane</keyword>
<proteinExistence type="predicted"/>
<comment type="caution">
    <text evidence="3">The sequence shown here is derived from an EMBL/GenBank/DDBJ whole genome shotgun (WGS) entry which is preliminary data.</text>
</comment>
<dbReference type="OrthoDB" id="10563567at2759"/>
<organism evidence="3 4">
    <name type="scientific">Brachionus calyciflorus</name>
    <dbReference type="NCBI Taxonomy" id="104777"/>
    <lineage>
        <taxon>Eukaryota</taxon>
        <taxon>Metazoa</taxon>
        <taxon>Spiralia</taxon>
        <taxon>Gnathifera</taxon>
        <taxon>Rotifera</taxon>
        <taxon>Eurotatoria</taxon>
        <taxon>Monogononta</taxon>
        <taxon>Pseudotrocha</taxon>
        <taxon>Ploima</taxon>
        <taxon>Brachionidae</taxon>
        <taxon>Brachionus</taxon>
    </lineage>
</organism>
<feature type="compositionally biased region" description="Low complexity" evidence="1">
    <location>
        <begin position="294"/>
        <end position="307"/>
    </location>
</feature>
<evidence type="ECO:0000313" key="4">
    <source>
        <dbReference type="Proteomes" id="UP000663879"/>
    </source>
</evidence>
<gene>
    <name evidence="3" type="ORF">OXX778_LOCUS3320</name>
</gene>
<keyword evidence="2" id="KW-1133">Transmembrane helix</keyword>
<keyword evidence="2" id="KW-0472">Membrane</keyword>
<sequence length="401" mass="46755">MTQGDGSQYPILPISLSIMTICFLISLVISTIADYLYDFYLVKFAKTDQKLLIENRVKSDIKRLGQFFQSQKLEKFDPDQAKNRLTIITHLFMERINSNENRLMIPKIDSKEKEKISEKSANESVKKIEEKNKEKDEKTFVNKAKEKTPIEKKTDTILIKNEKTEKIEKKVVILDSKSESHIKEEIKKEKRNMADSQTQTPITKVQEIPKPKPISYENKGERVILAKETTIDEVIKKLSLAPRSATVLIEFRENKVRESSAKENRGSVIKFSPPSTISDINESESKYVVDNIKTNNNENKNNHNHGNLIDFRKNNESNDPKQNGDLMEMLQRSSSFSQNLRKPYKENQSKMIKERLKQDADFRKTRHTPPNRKKFEANEHYKYDNEDEYQSQSVPSKQVFE</sequence>
<reference evidence="3" key="1">
    <citation type="submission" date="2021-02" db="EMBL/GenBank/DDBJ databases">
        <authorList>
            <person name="Nowell W R."/>
        </authorList>
    </citation>
    <scope>NUCLEOTIDE SEQUENCE</scope>
    <source>
        <strain evidence="3">Ploen Becks lab</strain>
    </source>
</reference>
<protein>
    <submittedName>
        <fullName evidence="3">Uncharacterized protein</fullName>
    </submittedName>
</protein>
<feature type="compositionally biased region" description="Basic and acidic residues" evidence="1">
    <location>
        <begin position="354"/>
        <end position="363"/>
    </location>
</feature>
<accession>A0A813NH74</accession>
<feature type="compositionally biased region" description="Basic and acidic residues" evidence="1">
    <location>
        <begin position="310"/>
        <end position="319"/>
    </location>
</feature>
<feature type="transmembrane region" description="Helical" evidence="2">
    <location>
        <begin position="12"/>
        <end position="37"/>
    </location>
</feature>
<feature type="region of interest" description="Disordered" evidence="1">
    <location>
        <begin position="294"/>
        <end position="324"/>
    </location>
</feature>
<feature type="compositionally biased region" description="Polar residues" evidence="1">
    <location>
        <begin position="390"/>
        <end position="401"/>
    </location>
</feature>
<evidence type="ECO:0000313" key="3">
    <source>
        <dbReference type="EMBL" id="CAF0739603.1"/>
    </source>
</evidence>